<evidence type="ECO:0000256" key="4">
    <source>
        <dbReference type="ARBA" id="ARBA00023136"/>
    </source>
</evidence>
<dbReference type="GO" id="GO:0016020">
    <property type="term" value="C:membrane"/>
    <property type="evidence" value="ECO:0007669"/>
    <property type="project" value="UniProtKB-SubCell"/>
</dbReference>
<dbReference type="GO" id="GO:0032259">
    <property type="term" value="P:methylation"/>
    <property type="evidence" value="ECO:0007669"/>
    <property type="project" value="UniProtKB-KW"/>
</dbReference>
<dbReference type="Gene3D" id="1.20.120.1630">
    <property type="match status" value="1"/>
</dbReference>
<dbReference type="OrthoDB" id="7203053at2"/>
<dbReference type="AlphaFoldDB" id="A0A3N0GQK0"/>
<dbReference type="PANTHER" id="PTHR43847">
    <property type="entry name" value="BLL3993 PROTEIN"/>
    <property type="match status" value="1"/>
</dbReference>
<evidence type="ECO:0000256" key="5">
    <source>
        <dbReference type="SAM" id="Phobius"/>
    </source>
</evidence>
<organism evidence="6 7">
    <name type="scientific">Nocardioides pocheonensis</name>
    <dbReference type="NCBI Taxonomy" id="661485"/>
    <lineage>
        <taxon>Bacteria</taxon>
        <taxon>Bacillati</taxon>
        <taxon>Actinomycetota</taxon>
        <taxon>Actinomycetes</taxon>
        <taxon>Propionibacteriales</taxon>
        <taxon>Nocardioidaceae</taxon>
        <taxon>Nocardioides</taxon>
    </lineage>
</organism>
<dbReference type="PANTHER" id="PTHR43847:SF1">
    <property type="entry name" value="BLL3993 PROTEIN"/>
    <property type="match status" value="1"/>
</dbReference>
<keyword evidence="2 5" id="KW-0812">Transmembrane</keyword>
<accession>A0A3N0GQK0</accession>
<evidence type="ECO:0000256" key="1">
    <source>
        <dbReference type="ARBA" id="ARBA00004141"/>
    </source>
</evidence>
<name>A0A3N0GQK0_9ACTN</name>
<evidence type="ECO:0000256" key="3">
    <source>
        <dbReference type="ARBA" id="ARBA00022989"/>
    </source>
</evidence>
<keyword evidence="6" id="KW-0808">Transferase</keyword>
<dbReference type="GO" id="GO:0004671">
    <property type="term" value="F:protein C-terminal S-isoprenylcysteine carboxyl O-methyltransferase activity"/>
    <property type="evidence" value="ECO:0007669"/>
    <property type="project" value="InterPro"/>
</dbReference>
<sequence>MLGVLLLSYVQHSAAARRVLEASAAAFAVGELALAVRGRRGAARSDVAAELVFRVVFLAAILAVPLGRALAPGATVAGGAWAFAAGALVGWSGLLLRWWSVLTLGRYFTTVLRTSKDQPVVDHGPYRLLRHPSYTGLLLVFAGGGVMVGNWLGATACVVILLAALAYRIRTEERALSAALGDRYRAFAAGRARLVPFLW</sequence>
<dbReference type="Pfam" id="PF04140">
    <property type="entry name" value="ICMT"/>
    <property type="match status" value="1"/>
</dbReference>
<gene>
    <name evidence="6" type="ORF">EFL26_15415</name>
</gene>
<comment type="subcellular location">
    <subcellularLocation>
        <location evidence="1">Membrane</location>
        <topology evidence="1">Multi-pass membrane protein</topology>
    </subcellularLocation>
</comment>
<feature type="transmembrane region" description="Helical" evidence="5">
    <location>
        <begin position="134"/>
        <end position="167"/>
    </location>
</feature>
<dbReference type="InterPro" id="IPR007269">
    <property type="entry name" value="ICMT_MeTrfase"/>
</dbReference>
<reference evidence="6 7" key="1">
    <citation type="submission" date="2018-11" db="EMBL/GenBank/DDBJ databases">
        <authorList>
            <person name="Li F."/>
        </authorList>
    </citation>
    <scope>NUCLEOTIDE SEQUENCE [LARGE SCALE GENOMIC DNA]</scope>
    <source>
        <strain evidence="6 7">Gsoil 818</strain>
    </source>
</reference>
<protein>
    <submittedName>
        <fullName evidence="6">Isoprenylcysteine carboxylmethyltransferase family protein</fullName>
    </submittedName>
</protein>
<dbReference type="InterPro" id="IPR052527">
    <property type="entry name" value="Metal_cation-efflux_comp"/>
</dbReference>
<keyword evidence="3 5" id="KW-1133">Transmembrane helix</keyword>
<keyword evidence="7" id="KW-1185">Reference proteome</keyword>
<feature type="transmembrane region" description="Helical" evidence="5">
    <location>
        <begin position="52"/>
        <end position="71"/>
    </location>
</feature>
<dbReference type="EMBL" id="RJSF01000040">
    <property type="protein sequence ID" value="RNM14442.1"/>
    <property type="molecule type" value="Genomic_DNA"/>
</dbReference>
<dbReference type="Proteomes" id="UP000279994">
    <property type="component" value="Unassembled WGS sequence"/>
</dbReference>
<feature type="transmembrane region" description="Helical" evidence="5">
    <location>
        <begin position="78"/>
        <end position="99"/>
    </location>
</feature>
<evidence type="ECO:0000313" key="7">
    <source>
        <dbReference type="Proteomes" id="UP000279994"/>
    </source>
</evidence>
<evidence type="ECO:0000313" key="6">
    <source>
        <dbReference type="EMBL" id="RNM14442.1"/>
    </source>
</evidence>
<keyword evidence="6" id="KW-0489">Methyltransferase</keyword>
<comment type="caution">
    <text evidence="6">The sequence shown here is derived from an EMBL/GenBank/DDBJ whole genome shotgun (WGS) entry which is preliminary data.</text>
</comment>
<evidence type="ECO:0000256" key="2">
    <source>
        <dbReference type="ARBA" id="ARBA00022692"/>
    </source>
</evidence>
<keyword evidence="4 5" id="KW-0472">Membrane</keyword>
<proteinExistence type="predicted"/>